<protein>
    <submittedName>
        <fullName evidence="5">BTAD domain-containing putative transcriptional regulator</fullName>
    </submittedName>
</protein>
<evidence type="ECO:0000313" key="6">
    <source>
        <dbReference type="Proteomes" id="UP001611075"/>
    </source>
</evidence>
<dbReference type="Proteomes" id="UP001611075">
    <property type="component" value="Unassembled WGS sequence"/>
</dbReference>
<dbReference type="EMBL" id="JBIRPU010000044">
    <property type="protein sequence ID" value="MFI0797086.1"/>
    <property type="molecule type" value="Genomic_DNA"/>
</dbReference>
<dbReference type="Gene3D" id="3.40.50.300">
    <property type="entry name" value="P-loop containing nucleotide triphosphate hydrolases"/>
    <property type="match status" value="1"/>
</dbReference>
<dbReference type="Gene3D" id="1.10.10.10">
    <property type="entry name" value="Winged helix-like DNA-binding domain superfamily/Winged helix DNA-binding domain"/>
    <property type="match status" value="1"/>
</dbReference>
<keyword evidence="6" id="KW-1185">Reference proteome</keyword>
<dbReference type="InterPro" id="IPR005158">
    <property type="entry name" value="BTAD"/>
</dbReference>
<organism evidence="5 6">
    <name type="scientific">Micromonospora rubida</name>
    <dbReference type="NCBI Taxonomy" id="2697657"/>
    <lineage>
        <taxon>Bacteria</taxon>
        <taxon>Bacillati</taxon>
        <taxon>Actinomycetota</taxon>
        <taxon>Actinomycetes</taxon>
        <taxon>Micromonosporales</taxon>
        <taxon>Micromonosporaceae</taxon>
        <taxon>Micromonospora</taxon>
    </lineage>
</organism>
<dbReference type="InterPro" id="IPR011990">
    <property type="entry name" value="TPR-like_helical_dom_sf"/>
</dbReference>
<dbReference type="SUPFAM" id="SSF48452">
    <property type="entry name" value="TPR-like"/>
    <property type="match status" value="1"/>
</dbReference>
<dbReference type="RefSeq" id="WP_396685777.1">
    <property type="nucleotide sequence ID" value="NZ_JBIRPU010000044.1"/>
</dbReference>
<dbReference type="Pfam" id="PF03704">
    <property type="entry name" value="BTAD"/>
    <property type="match status" value="1"/>
</dbReference>
<dbReference type="InterPro" id="IPR051677">
    <property type="entry name" value="AfsR-DnrI-RedD_regulator"/>
</dbReference>
<accession>A0ABW7SX95</accession>
<gene>
    <name evidence="5" type="ORF">ACH4OY_31060</name>
</gene>
<dbReference type="SUPFAM" id="SSF46894">
    <property type="entry name" value="C-terminal effector domain of the bipartite response regulators"/>
    <property type="match status" value="1"/>
</dbReference>
<dbReference type="CDD" id="cd15831">
    <property type="entry name" value="BTAD"/>
    <property type="match status" value="1"/>
</dbReference>
<dbReference type="InterPro" id="IPR036388">
    <property type="entry name" value="WH-like_DNA-bd_sf"/>
</dbReference>
<keyword evidence="2" id="KW-0804">Transcription</keyword>
<sequence>MQLQIRLLGCVELRVDGKVIASGTAKRRAVLAALAVEANRAVSLPRLAEMIWAASPPASAVANLRSYAGGLRRTLGGRLIAHRNAYELRLAPHELDVAEFHRLADEGRALLAAADPAGAVTSLTAALAQWRGPSGEGMPRGTALDNRWASLDEQRLQVFEELVEARLTVGEHGRLPPELRGHLADHPLRERAWGQLMLALYRCGDASAALAVYQDARAVLGDQLGIEPGEELVALHRAVLDRASGLGFIPIPAPVAAGSASLSPARAGAGVVSPAGPTGGAIWAAPRELPADPVTFVGREREITEVVTALRAGGPAAVIANGGFGSGKTALAIRAAHVVAAEFPDGQVFVDLGKRTSATPGGLLARVLRSLGVAPAEVPEDTDERAGRFRSLIAGRRLLLVVDGVTRTAQVRPLLPAGPGPALIVVGQRRLGGLDDVRQVTLPPLAAVDARDLLEALVGRARLAGDPAATGELVRLCAGSVLVLRIVGARLAARPAMSVETLVGQLADGRERLDLLDYEDLSVRRSIDTMAAALRAEDEMVGPLLALLGGAPDAPLQPERVARQLGISSARLRRTLDDLTDAHLVYLEEPEGYRLPAFVRECAAELATAPTVATCPHDRSAGRPVSRLTDHRDPSGPGRSAPMEIVRRA</sequence>
<dbReference type="InterPro" id="IPR027417">
    <property type="entry name" value="P-loop_NTPase"/>
</dbReference>
<dbReference type="InterPro" id="IPR016032">
    <property type="entry name" value="Sig_transdc_resp-reg_C-effctor"/>
</dbReference>
<dbReference type="PANTHER" id="PTHR35807:SF1">
    <property type="entry name" value="TRANSCRIPTIONAL REGULATOR REDD"/>
    <property type="match status" value="1"/>
</dbReference>
<keyword evidence="1" id="KW-0805">Transcription regulation</keyword>
<evidence type="ECO:0000256" key="2">
    <source>
        <dbReference type="ARBA" id="ARBA00023163"/>
    </source>
</evidence>
<evidence type="ECO:0000313" key="5">
    <source>
        <dbReference type="EMBL" id="MFI0797086.1"/>
    </source>
</evidence>
<evidence type="ECO:0000256" key="3">
    <source>
        <dbReference type="SAM" id="MobiDB-lite"/>
    </source>
</evidence>
<comment type="caution">
    <text evidence="5">The sequence shown here is derived from an EMBL/GenBank/DDBJ whole genome shotgun (WGS) entry which is preliminary data.</text>
</comment>
<feature type="domain" description="Bacterial transcriptional activator" evidence="4">
    <location>
        <begin position="95"/>
        <end position="240"/>
    </location>
</feature>
<dbReference type="PANTHER" id="PTHR35807">
    <property type="entry name" value="TRANSCRIPTIONAL REGULATOR REDD-RELATED"/>
    <property type="match status" value="1"/>
</dbReference>
<name>A0ABW7SX95_9ACTN</name>
<evidence type="ECO:0000259" key="4">
    <source>
        <dbReference type="SMART" id="SM01043"/>
    </source>
</evidence>
<evidence type="ECO:0000256" key="1">
    <source>
        <dbReference type="ARBA" id="ARBA00023015"/>
    </source>
</evidence>
<dbReference type="SUPFAM" id="SSF52540">
    <property type="entry name" value="P-loop containing nucleoside triphosphate hydrolases"/>
    <property type="match status" value="1"/>
</dbReference>
<dbReference type="SMART" id="SM01043">
    <property type="entry name" value="BTAD"/>
    <property type="match status" value="1"/>
</dbReference>
<reference evidence="5 6" key="1">
    <citation type="submission" date="2024-10" db="EMBL/GenBank/DDBJ databases">
        <title>The Natural Products Discovery Center: Release of the First 8490 Sequenced Strains for Exploring Actinobacteria Biosynthetic Diversity.</title>
        <authorList>
            <person name="Kalkreuter E."/>
            <person name="Kautsar S.A."/>
            <person name="Yang D."/>
            <person name="Bader C.D."/>
            <person name="Teijaro C.N."/>
            <person name="Fluegel L."/>
            <person name="Davis C.M."/>
            <person name="Simpson J.R."/>
            <person name="Lauterbach L."/>
            <person name="Steele A.D."/>
            <person name="Gui C."/>
            <person name="Meng S."/>
            <person name="Li G."/>
            <person name="Viehrig K."/>
            <person name="Ye F."/>
            <person name="Su P."/>
            <person name="Kiefer A.F."/>
            <person name="Nichols A."/>
            <person name="Cepeda A.J."/>
            <person name="Yan W."/>
            <person name="Fan B."/>
            <person name="Jiang Y."/>
            <person name="Adhikari A."/>
            <person name="Zheng C.-J."/>
            <person name="Schuster L."/>
            <person name="Cowan T.M."/>
            <person name="Smanski M.J."/>
            <person name="Chevrette M.G."/>
            <person name="De Carvalho L.P.S."/>
            <person name="Shen B."/>
        </authorList>
    </citation>
    <scope>NUCLEOTIDE SEQUENCE [LARGE SCALE GENOMIC DNA]</scope>
    <source>
        <strain evidence="5 6">NPDC021253</strain>
    </source>
</reference>
<feature type="region of interest" description="Disordered" evidence="3">
    <location>
        <begin position="615"/>
        <end position="649"/>
    </location>
</feature>
<proteinExistence type="predicted"/>
<dbReference type="Gene3D" id="1.25.40.10">
    <property type="entry name" value="Tetratricopeptide repeat domain"/>
    <property type="match status" value="1"/>
</dbReference>